<dbReference type="Proteomes" id="UP000319335">
    <property type="component" value="Unassembled WGS sequence"/>
</dbReference>
<reference evidence="5 6" key="1">
    <citation type="submission" date="2019-06" db="EMBL/GenBank/DDBJ databases">
        <title>Draft genome sequence of Methanolobus vulcani B1d.</title>
        <authorList>
            <person name="Creighbaum A.J."/>
            <person name="Ticak T."/>
            <person name="Hariraju D."/>
            <person name="Arivett B.A."/>
            <person name="Ferguson D.J.Jr."/>
        </authorList>
    </citation>
    <scope>NUCLEOTIDE SEQUENCE [LARGE SCALE GENOMIC DNA]</scope>
    <source>
        <strain evidence="5 6">B1d</strain>
    </source>
</reference>
<dbReference type="InterPro" id="IPR036691">
    <property type="entry name" value="Endo/exonu/phosph_ase_sf"/>
</dbReference>
<keyword evidence="3" id="KW-0378">Hydrolase</keyword>
<dbReference type="GO" id="GO:0006308">
    <property type="term" value="P:DNA catabolic process"/>
    <property type="evidence" value="ECO:0007669"/>
    <property type="project" value="InterPro"/>
</dbReference>
<keyword evidence="6" id="KW-1185">Reference proteome</keyword>
<evidence type="ECO:0000256" key="1">
    <source>
        <dbReference type="ARBA" id="ARBA00007359"/>
    </source>
</evidence>
<dbReference type="InterPro" id="IPR016202">
    <property type="entry name" value="DNase_I"/>
</dbReference>
<dbReference type="Pfam" id="PF03372">
    <property type="entry name" value="Exo_endo_phos"/>
    <property type="match status" value="1"/>
</dbReference>
<dbReference type="InterPro" id="IPR005135">
    <property type="entry name" value="Endo/exonuclease/phosphatase"/>
</dbReference>
<dbReference type="CDD" id="cd10282">
    <property type="entry name" value="DNase1"/>
    <property type="match status" value="1"/>
</dbReference>
<evidence type="ECO:0000313" key="6">
    <source>
        <dbReference type="Proteomes" id="UP000319335"/>
    </source>
</evidence>
<sequence length="355" mass="39774">MHKSNIILIITLNILIILASGSSGCLSDKETAFSENANVDSYDNADETNTHIENNTTYKDEKDEHKNFSEEEQFASIEDLEEDSNIENAPEPEPVINNVENLKIGSFNIQVFGVTKAGKEDAMDTIAKIVHEYDIIAIQEIRGSSQTTIPALMDQVNSDGHQYDYAISERLGRTSSKEQYAYIFNTETVEITGYAQVYPEANDSDSFHREPFIASFSSTEGNFDAVLMVIHTDPDEATEEINALDNVLEYAQDIYPAEKDFIILGDLNADGSYFDEDGTNDLETYTWVIDNSVDTTTKATNYSYDRIILTDSSDFTGNGGVFRFDLEYGLDYNETIAVSDHYPVYAEFIAVNDMD</sequence>
<name>A0A7Z8KMY3_9EURY</name>
<feature type="domain" description="Endonuclease/exonuclease/phosphatase" evidence="4">
    <location>
        <begin position="105"/>
        <end position="341"/>
    </location>
</feature>
<dbReference type="SMART" id="SM00476">
    <property type="entry name" value="DNaseIc"/>
    <property type="match status" value="1"/>
</dbReference>
<dbReference type="PROSITE" id="PS51257">
    <property type="entry name" value="PROKAR_LIPOPROTEIN"/>
    <property type="match status" value="1"/>
</dbReference>
<dbReference type="EMBL" id="VIAQ01000020">
    <property type="protein sequence ID" value="TQD23554.1"/>
    <property type="molecule type" value="Genomic_DNA"/>
</dbReference>
<organism evidence="5 6">
    <name type="scientific">Methanolobus vulcani</name>
    <dbReference type="NCBI Taxonomy" id="38026"/>
    <lineage>
        <taxon>Archaea</taxon>
        <taxon>Methanobacteriati</taxon>
        <taxon>Methanobacteriota</taxon>
        <taxon>Stenosarchaea group</taxon>
        <taxon>Methanomicrobia</taxon>
        <taxon>Methanosarcinales</taxon>
        <taxon>Methanosarcinaceae</taxon>
        <taxon>Methanolobus</taxon>
    </lineage>
</organism>
<comment type="similarity">
    <text evidence="1">Belongs to the DNase I family.</text>
</comment>
<evidence type="ECO:0000256" key="3">
    <source>
        <dbReference type="ARBA" id="ARBA00022801"/>
    </source>
</evidence>
<protein>
    <submittedName>
        <fullName evidence="5">Endonuclease</fullName>
    </submittedName>
</protein>
<dbReference type="GO" id="GO:0003677">
    <property type="term" value="F:DNA binding"/>
    <property type="evidence" value="ECO:0007669"/>
    <property type="project" value="TreeGrafter"/>
</dbReference>
<dbReference type="Gene3D" id="3.60.10.10">
    <property type="entry name" value="Endonuclease/exonuclease/phosphatase"/>
    <property type="match status" value="1"/>
</dbReference>
<dbReference type="RefSeq" id="WP_154810870.1">
    <property type="nucleotide sequence ID" value="NZ_VIAQ01000020.1"/>
</dbReference>
<evidence type="ECO:0000313" key="5">
    <source>
        <dbReference type="EMBL" id="TQD23554.1"/>
    </source>
</evidence>
<keyword evidence="2" id="KW-0540">Nuclease</keyword>
<dbReference type="AlphaFoldDB" id="A0A7Z8KMY3"/>
<accession>A0A7Z8KMY3</accession>
<dbReference type="PANTHER" id="PTHR11371:SF31">
    <property type="entry name" value="EXTRACELLULAR NUCLEASE"/>
    <property type="match status" value="1"/>
</dbReference>
<evidence type="ECO:0000256" key="2">
    <source>
        <dbReference type="ARBA" id="ARBA00022722"/>
    </source>
</evidence>
<evidence type="ECO:0000259" key="4">
    <source>
        <dbReference type="Pfam" id="PF03372"/>
    </source>
</evidence>
<dbReference type="PRINTS" id="PR00130">
    <property type="entry name" value="DNASEI"/>
</dbReference>
<dbReference type="SUPFAM" id="SSF56219">
    <property type="entry name" value="DNase I-like"/>
    <property type="match status" value="1"/>
</dbReference>
<proteinExistence type="inferred from homology"/>
<gene>
    <name evidence="5" type="ORF">FKV42_13615</name>
</gene>
<dbReference type="OrthoDB" id="3327at2157"/>
<dbReference type="PANTHER" id="PTHR11371">
    <property type="entry name" value="DEOXYRIBONUCLEASE"/>
    <property type="match status" value="1"/>
</dbReference>
<comment type="caution">
    <text evidence="5">The sequence shown here is derived from an EMBL/GenBank/DDBJ whole genome shotgun (WGS) entry which is preliminary data.</text>
</comment>
<dbReference type="GO" id="GO:0004530">
    <property type="term" value="F:deoxyribonuclease I activity"/>
    <property type="evidence" value="ECO:0007669"/>
    <property type="project" value="TreeGrafter"/>
</dbReference>
<keyword evidence="5" id="KW-0255">Endonuclease</keyword>